<reference evidence="5" key="1">
    <citation type="submission" date="2020-05" db="EMBL/GenBank/DDBJ databases">
        <authorList>
            <person name="Chiriac C."/>
            <person name="Salcher M."/>
            <person name="Ghai R."/>
            <person name="Kavagutti S V."/>
        </authorList>
    </citation>
    <scope>NUCLEOTIDE SEQUENCE</scope>
</reference>
<keyword evidence="3" id="KW-0067">ATP-binding</keyword>
<dbReference type="EMBL" id="CAFAAB010000018">
    <property type="protein sequence ID" value="CAB4777217.1"/>
    <property type="molecule type" value="Genomic_DNA"/>
</dbReference>
<evidence type="ECO:0000259" key="4">
    <source>
        <dbReference type="Pfam" id="PF01923"/>
    </source>
</evidence>
<dbReference type="InterPro" id="IPR029499">
    <property type="entry name" value="PduO-typ"/>
</dbReference>
<sequence>MKIYTRDGDDGTTGLYFGGRVPKSSDPIEVNGAVDEAQAAIGWARALQGPDTELNKVLIHIERDLWVLMAEVATLPDNRSKLTAGKSLVTSEMVSHLEVQIDAYSALIEMPKEFIVPGANQASASLDVARTVVRRAERIAVTYPLPDSHVISYLNRLSDLIWTLARYAEGPNHPTARAAE</sequence>
<accession>A0A6J6W347</accession>
<dbReference type="PANTHER" id="PTHR12213:SF0">
    <property type="entry name" value="CORRINOID ADENOSYLTRANSFERASE MMAB"/>
    <property type="match status" value="1"/>
</dbReference>
<dbReference type="InterPro" id="IPR036451">
    <property type="entry name" value="CblAdoTrfase-like_sf"/>
</dbReference>
<dbReference type="AlphaFoldDB" id="A0A6J6W347"/>
<protein>
    <submittedName>
        <fullName evidence="5">Unannotated protein</fullName>
    </submittedName>
</protein>
<evidence type="ECO:0000313" key="5">
    <source>
        <dbReference type="EMBL" id="CAB4777217.1"/>
    </source>
</evidence>
<feature type="domain" description="Cobalamin adenosyltransferase-like" evidence="4">
    <location>
        <begin position="3"/>
        <end position="168"/>
    </location>
</feature>
<dbReference type="InterPro" id="IPR016030">
    <property type="entry name" value="CblAdoTrfase-like"/>
</dbReference>
<evidence type="ECO:0000256" key="1">
    <source>
        <dbReference type="ARBA" id="ARBA00022679"/>
    </source>
</evidence>
<proteinExistence type="predicted"/>
<organism evidence="5">
    <name type="scientific">freshwater metagenome</name>
    <dbReference type="NCBI Taxonomy" id="449393"/>
    <lineage>
        <taxon>unclassified sequences</taxon>
        <taxon>metagenomes</taxon>
        <taxon>ecological metagenomes</taxon>
    </lineage>
</organism>
<dbReference type="NCBIfam" id="TIGR00636">
    <property type="entry name" value="PduO_Nterm"/>
    <property type="match status" value="1"/>
</dbReference>
<name>A0A6J6W347_9ZZZZ</name>
<keyword evidence="1" id="KW-0808">Transferase</keyword>
<evidence type="ECO:0000256" key="2">
    <source>
        <dbReference type="ARBA" id="ARBA00022741"/>
    </source>
</evidence>
<keyword evidence="2" id="KW-0547">Nucleotide-binding</keyword>
<dbReference type="SUPFAM" id="SSF89028">
    <property type="entry name" value="Cobalamin adenosyltransferase-like"/>
    <property type="match status" value="1"/>
</dbReference>
<dbReference type="GO" id="GO:0008817">
    <property type="term" value="F:corrinoid adenosyltransferase activity"/>
    <property type="evidence" value="ECO:0007669"/>
    <property type="project" value="TreeGrafter"/>
</dbReference>
<evidence type="ECO:0000256" key="3">
    <source>
        <dbReference type="ARBA" id="ARBA00022840"/>
    </source>
</evidence>
<gene>
    <name evidence="5" type="ORF">UFOPK2958_00275</name>
</gene>
<dbReference type="Pfam" id="PF01923">
    <property type="entry name" value="Cob_adeno_trans"/>
    <property type="match status" value="1"/>
</dbReference>
<dbReference type="PANTHER" id="PTHR12213">
    <property type="entry name" value="CORRINOID ADENOSYLTRANSFERASE"/>
    <property type="match status" value="1"/>
</dbReference>
<dbReference type="Gene3D" id="1.20.1200.10">
    <property type="entry name" value="Cobalamin adenosyltransferase-like"/>
    <property type="match status" value="1"/>
</dbReference>
<dbReference type="GO" id="GO:0005524">
    <property type="term" value="F:ATP binding"/>
    <property type="evidence" value="ECO:0007669"/>
    <property type="project" value="UniProtKB-KW"/>
</dbReference>